<gene>
    <name evidence="17" type="primary">LOC101859523</name>
</gene>
<keyword evidence="7" id="KW-0833">Ubl conjugation pathway</keyword>
<evidence type="ECO:0000256" key="1">
    <source>
        <dbReference type="ARBA" id="ARBA00008518"/>
    </source>
</evidence>
<feature type="compositionally biased region" description="Acidic residues" evidence="13">
    <location>
        <begin position="190"/>
        <end position="199"/>
    </location>
</feature>
<feature type="domain" description="B box-type" evidence="15">
    <location>
        <begin position="262"/>
        <end position="303"/>
    </location>
</feature>
<feature type="compositionally biased region" description="Low complexity" evidence="13">
    <location>
        <begin position="127"/>
        <end position="142"/>
    </location>
</feature>
<proteinExistence type="inferred from homology"/>
<dbReference type="Pfam" id="PF00643">
    <property type="entry name" value="zf-B_box"/>
    <property type="match status" value="1"/>
</dbReference>
<feature type="repeat" description="NHL" evidence="11">
    <location>
        <begin position="802"/>
        <end position="845"/>
    </location>
</feature>
<dbReference type="Gene3D" id="3.30.160.60">
    <property type="entry name" value="Classic Zinc Finger"/>
    <property type="match status" value="1"/>
</dbReference>
<evidence type="ECO:0000256" key="12">
    <source>
        <dbReference type="SAM" id="Coils"/>
    </source>
</evidence>
<dbReference type="InterPro" id="IPR017868">
    <property type="entry name" value="Filamin/ABP280_repeat-like"/>
</dbReference>
<dbReference type="SMART" id="SM00557">
    <property type="entry name" value="IG_FLMN"/>
    <property type="match status" value="1"/>
</dbReference>
<protein>
    <submittedName>
        <fullName evidence="17">Tripartite motif-containing protein 2</fullName>
    </submittedName>
</protein>
<evidence type="ECO:0000313" key="16">
    <source>
        <dbReference type="Proteomes" id="UP000694888"/>
    </source>
</evidence>
<evidence type="ECO:0000256" key="8">
    <source>
        <dbReference type="ARBA" id="ARBA00022833"/>
    </source>
</evidence>
<evidence type="ECO:0000256" key="6">
    <source>
        <dbReference type="ARBA" id="ARBA00022771"/>
    </source>
</evidence>
<evidence type="ECO:0000256" key="7">
    <source>
        <dbReference type="ARBA" id="ARBA00022786"/>
    </source>
</evidence>
<accession>A0ABM1ABZ9</accession>
<evidence type="ECO:0000256" key="5">
    <source>
        <dbReference type="ARBA" id="ARBA00022737"/>
    </source>
</evidence>
<evidence type="ECO:0000259" key="15">
    <source>
        <dbReference type="PROSITE" id="PS50119"/>
    </source>
</evidence>
<dbReference type="SUPFAM" id="SSF101898">
    <property type="entry name" value="NHL repeat"/>
    <property type="match status" value="1"/>
</dbReference>
<dbReference type="InterPro" id="IPR000315">
    <property type="entry name" value="Znf_B-box"/>
</dbReference>
<dbReference type="PROSITE" id="PS51125">
    <property type="entry name" value="NHL"/>
    <property type="match status" value="6"/>
</dbReference>
<organism evidence="16 17">
    <name type="scientific">Aplysia californica</name>
    <name type="common">California sea hare</name>
    <dbReference type="NCBI Taxonomy" id="6500"/>
    <lineage>
        <taxon>Eukaryota</taxon>
        <taxon>Metazoa</taxon>
        <taxon>Spiralia</taxon>
        <taxon>Lophotrochozoa</taxon>
        <taxon>Mollusca</taxon>
        <taxon>Gastropoda</taxon>
        <taxon>Heterobranchia</taxon>
        <taxon>Euthyneura</taxon>
        <taxon>Tectipleura</taxon>
        <taxon>Aplysiida</taxon>
        <taxon>Aplysioidea</taxon>
        <taxon>Aplysiidae</taxon>
        <taxon>Aplysia</taxon>
    </lineage>
</organism>
<comment type="similarity">
    <text evidence="1">Belongs to the TRIM/RBCC family.</text>
</comment>
<evidence type="ECO:0000259" key="14">
    <source>
        <dbReference type="PROSITE" id="PS50089"/>
    </source>
</evidence>
<feature type="repeat" description="NHL" evidence="11">
    <location>
        <begin position="668"/>
        <end position="709"/>
    </location>
</feature>
<dbReference type="PROSITE" id="PS00518">
    <property type="entry name" value="ZF_RING_1"/>
    <property type="match status" value="1"/>
</dbReference>
<dbReference type="InterPro" id="IPR050952">
    <property type="entry name" value="TRIM-NHL_E3_ligases"/>
</dbReference>
<feature type="repeat" description="NHL" evidence="11">
    <location>
        <begin position="620"/>
        <end position="662"/>
    </location>
</feature>
<feature type="repeat" description="NHL" evidence="11">
    <location>
        <begin position="846"/>
        <end position="889"/>
    </location>
</feature>
<evidence type="ECO:0000256" key="9">
    <source>
        <dbReference type="PROSITE-ProRule" id="PRU00024"/>
    </source>
</evidence>
<dbReference type="InterPro" id="IPR013783">
    <property type="entry name" value="Ig-like_fold"/>
</dbReference>
<sequence length="890" mass="96557">MTTTVSRYWSGHANLLSCAICDQRYKQPKVLPCLHTFCEQCLCAVIPCESLSVTCPVCRQQSILPLEGVSALQTNVFIANLLKVIALPDICSSCGGVASRPTSKCLDCEEFLCDPCSLIHTTMDTANNNDSNTNRNNHTNNNGVAPGNNHRPVNGDSMEDHHTDDNNTTANHHHHHHHSHHHHHHQPPLDEYDDDDNLENSESRGGGGQQHHIVSLEQLSISPVLPGGTGGGEGRGGTALGSGDGGGGGERGGGDTGQGAEEATIVCPNHSGSALKYYCAHCDTAVCEACTQVEHVGHATVVLSEAVHEQKSSLTSLVSRVRQMSPEVTRAIEVIDDTCHQLEANTREVEERIKALFEEVSSLVEARKRVALNELAQVTASKTEVLHEQKRNLEQHLARMRSLCELTEESLQHGRDTDVVLVKKEMAGKLSELVNSGLSLQPDTNPLAYFDDKEFVSVRTALSQLGLVCDNPSVPAQTTAGGEAFSGCVAGKASSVTVTTRDRNGDLVKTGFAPLQAFISSDMSEDRLTPHLTDHQNGTYDLTFTVSSPGVYYLTVTLFDQHVRGSPYKIRAADHSELNGGTARVPRTMAVKQKGVKRPSSSRSQGSSNRRTNRIEDDLLMRVGVRGRNKGEFSNPQGLCYSEERVLVCDSNNQNVQVFAPSGECRLRFGTAGRAPGKMQRPTGVAVTQNGNFLVADYDNKWISIFCPEGKYLSRIGATRLQGPKGVAVDREGRIIVVDNKSSCILIFQSNGKLLHKFGSRGNRDDQFAGPHYAAINEQNDIIVSDFHNHCVKVFDRDGHFKFSFGSNGEGNGQFNAPTGVAVDDKGNMLVADWGNSRIQVFDSSGSFLSYVNCASEPLYGPQGLAVTSQGVVVVADSGNHCIKYYKYLQ</sequence>
<keyword evidence="6 9" id="KW-0863">Zinc-finger</keyword>
<dbReference type="InterPro" id="IPR003649">
    <property type="entry name" value="Bbox_C"/>
</dbReference>
<dbReference type="InterPro" id="IPR017907">
    <property type="entry name" value="Znf_RING_CS"/>
</dbReference>
<dbReference type="InterPro" id="IPR001258">
    <property type="entry name" value="NHL_repeat"/>
</dbReference>
<feature type="compositionally biased region" description="Gly residues" evidence="13">
    <location>
        <begin position="227"/>
        <end position="257"/>
    </location>
</feature>
<dbReference type="CDD" id="cd14960">
    <property type="entry name" value="NHL_TRIM2_like"/>
    <property type="match status" value="1"/>
</dbReference>
<dbReference type="SMART" id="SM00502">
    <property type="entry name" value="BBC"/>
    <property type="match status" value="1"/>
</dbReference>
<dbReference type="SMART" id="SM00184">
    <property type="entry name" value="RING"/>
    <property type="match status" value="1"/>
</dbReference>
<dbReference type="Pfam" id="PF01436">
    <property type="entry name" value="NHL"/>
    <property type="match status" value="6"/>
</dbReference>
<feature type="compositionally biased region" description="Basic residues" evidence="13">
    <location>
        <begin position="171"/>
        <end position="186"/>
    </location>
</feature>
<evidence type="ECO:0000256" key="3">
    <source>
        <dbReference type="ARBA" id="ARBA00022679"/>
    </source>
</evidence>
<keyword evidence="16" id="KW-1185">Reference proteome</keyword>
<dbReference type="PROSITE" id="PS50089">
    <property type="entry name" value="ZF_RING_2"/>
    <property type="match status" value="1"/>
</dbReference>
<evidence type="ECO:0000256" key="4">
    <source>
        <dbReference type="ARBA" id="ARBA00022723"/>
    </source>
</evidence>
<dbReference type="GeneID" id="101859523"/>
<evidence type="ECO:0000256" key="2">
    <source>
        <dbReference type="ARBA" id="ARBA00022553"/>
    </source>
</evidence>
<dbReference type="Gene3D" id="2.120.10.30">
    <property type="entry name" value="TolB, C-terminal domain"/>
    <property type="match status" value="2"/>
</dbReference>
<evidence type="ECO:0000256" key="10">
    <source>
        <dbReference type="PROSITE-ProRule" id="PRU00087"/>
    </source>
</evidence>
<feature type="repeat" description="NHL" evidence="11">
    <location>
        <begin position="710"/>
        <end position="751"/>
    </location>
</feature>
<feature type="coiled-coil region" evidence="12">
    <location>
        <begin position="332"/>
        <end position="359"/>
    </location>
</feature>
<dbReference type="InterPro" id="IPR011042">
    <property type="entry name" value="6-blade_b-propeller_TolB-like"/>
</dbReference>
<dbReference type="InterPro" id="IPR027370">
    <property type="entry name" value="Znf-RING_euk"/>
</dbReference>
<dbReference type="InterPro" id="IPR001298">
    <property type="entry name" value="Filamin/ABP280_rpt"/>
</dbReference>
<dbReference type="Proteomes" id="UP000694888">
    <property type="component" value="Unplaced"/>
</dbReference>
<feature type="repeat" description="NHL" evidence="11">
    <location>
        <begin position="755"/>
        <end position="798"/>
    </location>
</feature>
<dbReference type="Pfam" id="PF00630">
    <property type="entry name" value="Filamin"/>
    <property type="match status" value="1"/>
</dbReference>
<dbReference type="SMART" id="SM00336">
    <property type="entry name" value="BBOX"/>
    <property type="match status" value="2"/>
</dbReference>
<keyword evidence="12" id="KW-0175">Coiled coil</keyword>
<feature type="repeat" description="Filamin" evidence="10">
    <location>
        <begin position="470"/>
        <end position="572"/>
    </location>
</feature>
<keyword evidence="5" id="KW-0677">Repeat</keyword>
<dbReference type="PROSITE" id="PS50119">
    <property type="entry name" value="ZF_BBOX"/>
    <property type="match status" value="1"/>
</dbReference>
<dbReference type="InterPro" id="IPR014756">
    <property type="entry name" value="Ig_E-set"/>
</dbReference>
<keyword evidence="4" id="KW-0479">Metal-binding</keyword>
<feature type="region of interest" description="Disordered" evidence="13">
    <location>
        <begin position="588"/>
        <end position="615"/>
    </location>
</feature>
<dbReference type="InterPro" id="IPR057750">
    <property type="entry name" value="TRIM2/3_C"/>
</dbReference>
<feature type="compositionally biased region" description="Low complexity" evidence="13">
    <location>
        <begin position="598"/>
        <end position="610"/>
    </location>
</feature>
<keyword evidence="2" id="KW-0597">Phosphoprotein</keyword>
<dbReference type="InterPro" id="IPR013083">
    <property type="entry name" value="Znf_RING/FYVE/PHD"/>
</dbReference>
<feature type="region of interest" description="Disordered" evidence="13">
    <location>
        <begin position="127"/>
        <end position="258"/>
    </location>
</feature>
<dbReference type="Gene3D" id="3.30.40.10">
    <property type="entry name" value="Zinc/RING finger domain, C3HC4 (zinc finger)"/>
    <property type="match status" value="1"/>
</dbReference>
<dbReference type="PANTHER" id="PTHR24104">
    <property type="entry name" value="E3 UBIQUITIN-PROTEIN LIGASE NHLRC1-RELATED"/>
    <property type="match status" value="1"/>
</dbReference>
<dbReference type="Pfam" id="PF13445">
    <property type="entry name" value="zf-RING_UBOX"/>
    <property type="match status" value="1"/>
</dbReference>
<keyword evidence="8" id="KW-0862">Zinc</keyword>
<evidence type="ECO:0000256" key="11">
    <source>
        <dbReference type="PROSITE-ProRule" id="PRU00504"/>
    </source>
</evidence>
<dbReference type="PANTHER" id="PTHR24104:SF57">
    <property type="entry name" value="BEE-MILK PROTEIN"/>
    <property type="match status" value="1"/>
</dbReference>
<dbReference type="InterPro" id="IPR001841">
    <property type="entry name" value="Znf_RING"/>
</dbReference>
<dbReference type="RefSeq" id="XP_012944809.1">
    <property type="nucleotide sequence ID" value="XM_013089355.2"/>
</dbReference>
<evidence type="ECO:0000313" key="17">
    <source>
        <dbReference type="RefSeq" id="XP_012944809.1"/>
    </source>
</evidence>
<dbReference type="SUPFAM" id="SSF57845">
    <property type="entry name" value="B-box zinc-binding domain"/>
    <property type="match status" value="1"/>
</dbReference>
<keyword evidence="3" id="KW-0808">Transferase</keyword>
<dbReference type="PROSITE" id="PS50194">
    <property type="entry name" value="FILAMIN_REPEAT"/>
    <property type="match status" value="1"/>
</dbReference>
<evidence type="ECO:0000256" key="13">
    <source>
        <dbReference type="SAM" id="MobiDB-lite"/>
    </source>
</evidence>
<dbReference type="SUPFAM" id="SSF81296">
    <property type="entry name" value="E set domains"/>
    <property type="match status" value="1"/>
</dbReference>
<feature type="domain" description="RING-type" evidence="14">
    <location>
        <begin position="18"/>
        <end position="59"/>
    </location>
</feature>
<dbReference type="SUPFAM" id="SSF57850">
    <property type="entry name" value="RING/U-box"/>
    <property type="match status" value="1"/>
</dbReference>
<reference evidence="17" key="1">
    <citation type="submission" date="2025-08" db="UniProtKB">
        <authorList>
            <consortium name="RefSeq"/>
        </authorList>
    </citation>
    <scope>IDENTIFICATION</scope>
</reference>
<name>A0ABM1ABZ9_APLCA</name>
<dbReference type="Gene3D" id="2.60.40.10">
    <property type="entry name" value="Immunoglobulins"/>
    <property type="match status" value="1"/>
</dbReference>